<protein>
    <submittedName>
        <fullName evidence="2">C2H2 finger domain protein</fullName>
    </submittedName>
</protein>
<feature type="region of interest" description="Disordered" evidence="1">
    <location>
        <begin position="70"/>
        <end position="108"/>
    </location>
</feature>
<dbReference type="eggNOG" id="ENOG502S60G">
    <property type="taxonomic scope" value="Eukaryota"/>
</dbReference>
<dbReference type="PANTHER" id="PTHR23225:SF2">
    <property type="entry name" value="AT09679P-RELATED"/>
    <property type="match status" value="1"/>
</dbReference>
<sequence length="311" mass="35538">MHDVQNIPDTDPELQTPHGVTDQNMLGQDEKALSRYLEDMRVDTDIDGEIPMKDGDACEDGMQRIPLGPITRPMAAYPHSRKSDSTRAAKCAIRRSKQKKSKSRSESRDSSAKRLFACSFAHYGCESTFPSKNEWKRHVTSQHLQLGFYRCDVGDCKPSNSKNNRYSMSTDGDSPRSVLGRGRVYNDFNRKDLFTQHQRRMHAPWLVVTGLKLSQVEEDAFEASLDAVRTRCWHEKRKPPQQSQCGFCGKEFSGPRSWDERMEHVGKHFEKGEANSETEDLELRMWAIQEGIIRPTGENKWVLSSLQPTKG</sequence>
<comment type="caution">
    <text evidence="2">The sequence shown here is derived from an EMBL/GenBank/DDBJ whole genome shotgun (WGS) entry which is preliminary data.</text>
</comment>
<proteinExistence type="predicted"/>
<accession>V5GAD5</accession>
<dbReference type="HOGENOM" id="CLU_033922_1_0_1"/>
<dbReference type="GO" id="GO:0003700">
    <property type="term" value="F:DNA-binding transcription factor activity"/>
    <property type="evidence" value="ECO:0007669"/>
    <property type="project" value="InterPro"/>
</dbReference>
<evidence type="ECO:0000256" key="1">
    <source>
        <dbReference type="SAM" id="MobiDB-lite"/>
    </source>
</evidence>
<evidence type="ECO:0000313" key="2">
    <source>
        <dbReference type="EMBL" id="GAD99001.1"/>
    </source>
</evidence>
<dbReference type="OrthoDB" id="5388486at2759"/>
<dbReference type="AlphaFoldDB" id="V5GAD5"/>
<dbReference type="PANTHER" id="PTHR23225">
    <property type="entry name" value="ZINC FINGER PROTEIN"/>
    <property type="match status" value="1"/>
</dbReference>
<dbReference type="Proteomes" id="UP000018001">
    <property type="component" value="Unassembled WGS sequence"/>
</dbReference>
<dbReference type="EMBL" id="BAUL01000272">
    <property type="protein sequence ID" value="GAD99001.1"/>
    <property type="molecule type" value="Genomic_DNA"/>
</dbReference>
<name>V5GAD5_BYSSN</name>
<dbReference type="InParanoid" id="V5GAD5"/>
<organism evidence="2 3">
    <name type="scientific">Byssochlamys spectabilis (strain No. 5 / NBRC 109023)</name>
    <name type="common">Paecilomyces variotii</name>
    <dbReference type="NCBI Taxonomy" id="1356009"/>
    <lineage>
        <taxon>Eukaryota</taxon>
        <taxon>Fungi</taxon>
        <taxon>Dikarya</taxon>
        <taxon>Ascomycota</taxon>
        <taxon>Pezizomycotina</taxon>
        <taxon>Eurotiomycetes</taxon>
        <taxon>Eurotiomycetidae</taxon>
        <taxon>Eurotiales</taxon>
        <taxon>Thermoascaceae</taxon>
        <taxon>Paecilomyces</taxon>
    </lineage>
</organism>
<feature type="compositionally biased region" description="Basic residues" evidence="1">
    <location>
        <begin position="92"/>
        <end position="102"/>
    </location>
</feature>
<keyword evidence="3" id="KW-1185">Reference proteome</keyword>
<reference evidence="3" key="1">
    <citation type="journal article" date="2014" name="Genome Announc.">
        <title>Draft genome sequence of the formaldehyde-resistant fungus Byssochlamys spectabilis No. 5 (anamorph Paecilomyces variotii No. 5) (NBRC109023).</title>
        <authorList>
            <person name="Oka T."/>
            <person name="Ekino K."/>
            <person name="Fukuda K."/>
            <person name="Nomura Y."/>
        </authorList>
    </citation>
    <scope>NUCLEOTIDE SEQUENCE [LARGE SCALE GENOMIC DNA]</scope>
    <source>
        <strain evidence="3">No. 5 / NBRC 109023</strain>
    </source>
</reference>
<feature type="region of interest" description="Disordered" evidence="1">
    <location>
        <begin position="1"/>
        <end position="23"/>
    </location>
</feature>
<evidence type="ECO:0000313" key="3">
    <source>
        <dbReference type="Proteomes" id="UP000018001"/>
    </source>
</evidence>
<dbReference type="InterPro" id="IPR039970">
    <property type="entry name" value="TF_Grauzone"/>
</dbReference>
<gene>
    <name evidence="2" type="ORF">PVAR5_7706</name>
</gene>